<dbReference type="AlphaFoldDB" id="A0A9Q0JVB6"/>
<dbReference type="Proteomes" id="UP001141806">
    <property type="component" value="Unassembled WGS sequence"/>
</dbReference>
<evidence type="ECO:0000256" key="1">
    <source>
        <dbReference type="SAM" id="MobiDB-lite"/>
    </source>
</evidence>
<evidence type="ECO:0000313" key="3">
    <source>
        <dbReference type="Proteomes" id="UP001141806"/>
    </source>
</evidence>
<organism evidence="2 3">
    <name type="scientific">Protea cynaroides</name>
    <dbReference type="NCBI Taxonomy" id="273540"/>
    <lineage>
        <taxon>Eukaryota</taxon>
        <taxon>Viridiplantae</taxon>
        <taxon>Streptophyta</taxon>
        <taxon>Embryophyta</taxon>
        <taxon>Tracheophyta</taxon>
        <taxon>Spermatophyta</taxon>
        <taxon>Magnoliopsida</taxon>
        <taxon>Proteales</taxon>
        <taxon>Proteaceae</taxon>
        <taxon>Protea</taxon>
    </lineage>
</organism>
<evidence type="ECO:0000313" key="2">
    <source>
        <dbReference type="EMBL" id="KAJ4951800.1"/>
    </source>
</evidence>
<gene>
    <name evidence="2" type="ORF">NE237_028632</name>
</gene>
<reference evidence="2" key="1">
    <citation type="journal article" date="2023" name="Plant J.">
        <title>The genome of the king protea, Protea cynaroides.</title>
        <authorList>
            <person name="Chang J."/>
            <person name="Duong T.A."/>
            <person name="Schoeman C."/>
            <person name="Ma X."/>
            <person name="Roodt D."/>
            <person name="Barker N."/>
            <person name="Li Z."/>
            <person name="Van de Peer Y."/>
            <person name="Mizrachi E."/>
        </authorList>
    </citation>
    <scope>NUCLEOTIDE SEQUENCE</scope>
    <source>
        <tissue evidence="2">Young leaves</tissue>
    </source>
</reference>
<proteinExistence type="predicted"/>
<keyword evidence="3" id="KW-1185">Reference proteome</keyword>
<accession>A0A9Q0JVB6</accession>
<dbReference type="EMBL" id="JAMYWD010000012">
    <property type="protein sequence ID" value="KAJ4951800.1"/>
    <property type="molecule type" value="Genomic_DNA"/>
</dbReference>
<feature type="region of interest" description="Disordered" evidence="1">
    <location>
        <begin position="39"/>
        <end position="61"/>
    </location>
</feature>
<comment type="caution">
    <text evidence="2">The sequence shown here is derived from an EMBL/GenBank/DDBJ whole genome shotgun (WGS) entry which is preliminary data.</text>
</comment>
<sequence length="132" mass="14980">MTAEVNSEETQVVEVPVSQPEVVETVKVAEGDVNAKGGDRWPRLLEGSRNKEKSEIEKKREKSGGFSDFVLGRNQKPRGKIWRGFTPAVEFHEEAMAAYGGGSDCYCLRRLERELRLFVRETRGKEDRGCYL</sequence>
<protein>
    <submittedName>
        <fullName evidence="2">Uncharacterized protein</fullName>
    </submittedName>
</protein>
<name>A0A9Q0JVB6_9MAGN</name>